<sequence>MWHAWHFQFALGSVVTALCGSFCIACLHPLTQRYASTGE</sequence>
<organism evidence="2">
    <name type="scientific">Vibrio vulnificus</name>
    <dbReference type="NCBI Taxonomy" id="672"/>
    <lineage>
        <taxon>Bacteria</taxon>
        <taxon>Pseudomonadati</taxon>
        <taxon>Pseudomonadota</taxon>
        <taxon>Gammaproteobacteria</taxon>
        <taxon>Vibrionales</taxon>
        <taxon>Vibrionaceae</taxon>
        <taxon>Vibrio</taxon>
    </lineage>
</organism>
<keyword evidence="1" id="KW-0472">Membrane</keyword>
<dbReference type="AlphaFoldDB" id="A0A8H9TI03"/>
<name>A0A8H9TI03_VIBVL</name>
<keyword evidence="1" id="KW-0812">Transmembrane</keyword>
<reference evidence="2" key="1">
    <citation type="journal article" date="2018" name="Genome Biol.">
        <title>SKESA: strategic k-mer extension for scrupulous assemblies.</title>
        <authorList>
            <person name="Souvorov A."/>
            <person name="Agarwala R."/>
            <person name="Lipman D.J."/>
        </authorList>
    </citation>
    <scope>NUCLEOTIDE SEQUENCE</scope>
    <source>
        <strain evidence="2">BCW_3452</strain>
    </source>
</reference>
<evidence type="ECO:0000313" key="2">
    <source>
        <dbReference type="EMBL" id="HAS8542949.1"/>
    </source>
</evidence>
<feature type="transmembrane region" description="Helical" evidence="1">
    <location>
        <begin position="6"/>
        <end position="27"/>
    </location>
</feature>
<accession>A0A8H9TI03</accession>
<reference evidence="2" key="2">
    <citation type="submission" date="2019-01" db="EMBL/GenBank/DDBJ databases">
        <authorList>
            <consortium name="NCBI Pathogen Detection Project"/>
        </authorList>
    </citation>
    <scope>NUCLEOTIDE SEQUENCE</scope>
    <source>
        <strain evidence="2">BCW_3452</strain>
    </source>
</reference>
<dbReference type="Proteomes" id="UP000863257">
    <property type="component" value="Unassembled WGS sequence"/>
</dbReference>
<proteinExistence type="predicted"/>
<comment type="caution">
    <text evidence="2">The sequence shown here is derived from an EMBL/GenBank/DDBJ whole genome shotgun (WGS) entry which is preliminary data.</text>
</comment>
<keyword evidence="1" id="KW-1133">Transmembrane helix</keyword>
<dbReference type="AntiFam" id="ANF00277">
    <property type="entry name" value="Spurious ORF (formerly Pfam entry PF11665)"/>
</dbReference>
<evidence type="ECO:0000256" key="1">
    <source>
        <dbReference type="SAM" id="Phobius"/>
    </source>
</evidence>
<gene>
    <name evidence="2" type="ORF">I7730_24640</name>
</gene>
<dbReference type="EMBL" id="DACRBY010000069">
    <property type="protein sequence ID" value="HAS8542949.1"/>
    <property type="molecule type" value="Genomic_DNA"/>
</dbReference>
<protein>
    <submittedName>
        <fullName evidence="2">DUF3265 domain-containing protein</fullName>
    </submittedName>
</protein>